<reference evidence="1" key="1">
    <citation type="submission" date="2022-10" db="EMBL/GenBank/DDBJ databases">
        <title>Complete Genome of Trichothecium roseum strain YXFP-22015, a Plant Pathogen Isolated from Citrus.</title>
        <authorList>
            <person name="Wang Y."/>
            <person name="Zhu L."/>
        </authorList>
    </citation>
    <scope>NUCLEOTIDE SEQUENCE</scope>
    <source>
        <strain evidence="1">YXFP-22015</strain>
    </source>
</reference>
<evidence type="ECO:0000313" key="1">
    <source>
        <dbReference type="EMBL" id="KAI9903269.1"/>
    </source>
</evidence>
<dbReference type="EMBL" id="CM047941">
    <property type="protein sequence ID" value="KAI9903269.1"/>
    <property type="molecule type" value="Genomic_DNA"/>
</dbReference>
<evidence type="ECO:0000313" key="2">
    <source>
        <dbReference type="Proteomes" id="UP001163324"/>
    </source>
</evidence>
<proteinExistence type="predicted"/>
<dbReference type="Proteomes" id="UP001163324">
    <property type="component" value="Chromosome 2"/>
</dbReference>
<organism evidence="1 2">
    <name type="scientific">Trichothecium roseum</name>
    <dbReference type="NCBI Taxonomy" id="47278"/>
    <lineage>
        <taxon>Eukaryota</taxon>
        <taxon>Fungi</taxon>
        <taxon>Dikarya</taxon>
        <taxon>Ascomycota</taxon>
        <taxon>Pezizomycotina</taxon>
        <taxon>Sordariomycetes</taxon>
        <taxon>Hypocreomycetidae</taxon>
        <taxon>Hypocreales</taxon>
        <taxon>Hypocreales incertae sedis</taxon>
        <taxon>Trichothecium</taxon>
    </lineage>
</organism>
<sequence length="275" mass="31384">MSFTNAPVTRWAVTGVISFSVLASLLDIKHYVYILIDTHIWRYRQLWRLLTYQLCYTNSAELLFAAMTIYNMRVVEHMWGTRKFASFVGVSYLLTSFITPILMVVLRPFTLGFFNYVPAGPTPVIFAVLAQYHAMVPQLYKYRIAASAPSPTDDNFSGITLSDKSYKYAIALHLSLLQWPGSIVGAFVGWVVGYSWREGVLPARLIRWRVPRWFVGLDTQRRGGEYEGLRRRLEEETTATTTATASNAQGTQAEGQAERRRTMGEQIVDQFREVL</sequence>
<comment type="caution">
    <text evidence="1">The sequence shown here is derived from an EMBL/GenBank/DDBJ whole genome shotgun (WGS) entry which is preliminary data.</text>
</comment>
<keyword evidence="2" id="KW-1185">Reference proteome</keyword>
<accession>A0ACC0VAP4</accession>
<gene>
    <name evidence="1" type="ORF">N3K66_002621</name>
</gene>
<name>A0ACC0VAP4_9HYPO</name>
<protein>
    <submittedName>
        <fullName evidence="1">Uncharacterized protein</fullName>
    </submittedName>
</protein>